<dbReference type="EMBL" id="CP034086">
    <property type="protein sequence ID" value="AZG78667.1"/>
    <property type="molecule type" value="Genomic_DNA"/>
</dbReference>
<dbReference type="KEGG" id="mros:EHO51_15510"/>
<dbReference type="PANTHER" id="PTHR42939">
    <property type="entry name" value="ABC TRANSPORTER ATP-BINDING PROTEIN ALBC-RELATED"/>
    <property type="match status" value="1"/>
</dbReference>
<dbReference type="AlphaFoldDB" id="A0A3G8M9Z7"/>
<dbReference type="InterPro" id="IPR003593">
    <property type="entry name" value="AAA+_ATPase"/>
</dbReference>
<dbReference type="InterPro" id="IPR027417">
    <property type="entry name" value="P-loop_NTPase"/>
</dbReference>
<dbReference type="Pfam" id="PF00005">
    <property type="entry name" value="ABC_tran"/>
    <property type="match status" value="1"/>
</dbReference>
<dbReference type="PROSITE" id="PS00211">
    <property type="entry name" value="ABC_TRANSPORTER_1"/>
    <property type="match status" value="1"/>
</dbReference>
<keyword evidence="4 6" id="KW-0067">ATP-binding</keyword>
<evidence type="ECO:0000313" key="7">
    <source>
        <dbReference type="Proteomes" id="UP000273982"/>
    </source>
</evidence>
<evidence type="ECO:0000256" key="3">
    <source>
        <dbReference type="ARBA" id="ARBA00022741"/>
    </source>
</evidence>
<keyword evidence="3" id="KW-0547">Nucleotide-binding</keyword>
<reference evidence="6 7" key="1">
    <citation type="submission" date="2018-11" db="EMBL/GenBank/DDBJ databases">
        <title>Genome squencing of methanotrophic bacteria isolated from alkaline groundwater in Korea.</title>
        <authorList>
            <person name="Nguyen L.N."/>
        </authorList>
    </citation>
    <scope>NUCLEOTIDE SEQUENCE [LARGE SCALE GENOMIC DNA]</scope>
    <source>
        <strain evidence="6 7">GW6</strain>
    </source>
</reference>
<dbReference type="InterPro" id="IPR051782">
    <property type="entry name" value="ABC_Transporter_VariousFunc"/>
</dbReference>
<dbReference type="Proteomes" id="UP000273982">
    <property type="component" value="Chromosome"/>
</dbReference>
<dbReference type="PROSITE" id="PS50893">
    <property type="entry name" value="ABC_TRANSPORTER_2"/>
    <property type="match status" value="1"/>
</dbReference>
<proteinExistence type="inferred from homology"/>
<dbReference type="GO" id="GO:0005524">
    <property type="term" value="F:ATP binding"/>
    <property type="evidence" value="ECO:0007669"/>
    <property type="project" value="UniProtKB-KW"/>
</dbReference>
<dbReference type="CDD" id="cd03230">
    <property type="entry name" value="ABC_DR_subfamily_A"/>
    <property type="match status" value="1"/>
</dbReference>
<dbReference type="PANTHER" id="PTHR42939:SF1">
    <property type="entry name" value="ABC TRANSPORTER ATP-BINDING PROTEIN ALBC-RELATED"/>
    <property type="match status" value="1"/>
</dbReference>
<evidence type="ECO:0000256" key="4">
    <source>
        <dbReference type="ARBA" id="ARBA00022840"/>
    </source>
</evidence>
<comment type="similarity">
    <text evidence="1">Belongs to the ABC transporter superfamily.</text>
</comment>
<sequence length="238" mass="25235">MLEARNLTKRYDGADSPALDRLNLTVPAGEVFCLLGPNGAGKTTTVNLFLNFIQPTAGQALVCGVDAAVDPSEARALLAYIPEQVMLYGALTGLENLQYFTEISGAEAPRETLLSLLAAAGLPSDAFDRPVRGYSKGMRQKVGVAIALARRAQALVLDEPTSGLDPLAASEFAALIERLRKDGMAVLMVTHDLFLAKQCGTKIGIMAQGRLASVFGADDVDHLGLERAYLDLFARAAA</sequence>
<gene>
    <name evidence="6" type="ORF">EHO51_15510</name>
</gene>
<evidence type="ECO:0000313" key="6">
    <source>
        <dbReference type="EMBL" id="AZG78667.1"/>
    </source>
</evidence>
<dbReference type="InterPro" id="IPR003439">
    <property type="entry name" value="ABC_transporter-like_ATP-bd"/>
</dbReference>
<dbReference type="GO" id="GO:0016887">
    <property type="term" value="F:ATP hydrolysis activity"/>
    <property type="evidence" value="ECO:0007669"/>
    <property type="project" value="InterPro"/>
</dbReference>
<organism evidence="6 7">
    <name type="scientific">Methylocystis rosea</name>
    <dbReference type="NCBI Taxonomy" id="173366"/>
    <lineage>
        <taxon>Bacteria</taxon>
        <taxon>Pseudomonadati</taxon>
        <taxon>Pseudomonadota</taxon>
        <taxon>Alphaproteobacteria</taxon>
        <taxon>Hyphomicrobiales</taxon>
        <taxon>Methylocystaceae</taxon>
        <taxon>Methylocystis</taxon>
    </lineage>
</organism>
<dbReference type="SMART" id="SM00382">
    <property type="entry name" value="AAA"/>
    <property type="match status" value="1"/>
</dbReference>
<accession>A0A3G8M9Z7</accession>
<dbReference type="SUPFAM" id="SSF52540">
    <property type="entry name" value="P-loop containing nucleoside triphosphate hydrolases"/>
    <property type="match status" value="1"/>
</dbReference>
<dbReference type="InterPro" id="IPR017871">
    <property type="entry name" value="ABC_transporter-like_CS"/>
</dbReference>
<evidence type="ECO:0000256" key="1">
    <source>
        <dbReference type="ARBA" id="ARBA00005417"/>
    </source>
</evidence>
<dbReference type="Gene3D" id="3.40.50.300">
    <property type="entry name" value="P-loop containing nucleotide triphosphate hydrolases"/>
    <property type="match status" value="1"/>
</dbReference>
<evidence type="ECO:0000256" key="2">
    <source>
        <dbReference type="ARBA" id="ARBA00022448"/>
    </source>
</evidence>
<evidence type="ECO:0000259" key="5">
    <source>
        <dbReference type="PROSITE" id="PS50893"/>
    </source>
</evidence>
<protein>
    <submittedName>
        <fullName evidence="6">ATP-binding cassette domain-containing protein</fullName>
    </submittedName>
</protein>
<keyword evidence="2" id="KW-0813">Transport</keyword>
<feature type="domain" description="ABC transporter" evidence="5">
    <location>
        <begin position="2"/>
        <end position="233"/>
    </location>
</feature>
<name>A0A3G8M9Z7_9HYPH</name>